<evidence type="ECO:0000313" key="3">
    <source>
        <dbReference type="EMBL" id="KAG9930148.1"/>
    </source>
</evidence>
<protein>
    <submittedName>
        <fullName evidence="3">Uncharacterized protein</fullName>
    </submittedName>
</protein>
<keyword evidence="4" id="KW-1185">Reference proteome</keyword>
<reference evidence="3" key="2">
    <citation type="submission" date="2021-08" db="EMBL/GenBank/DDBJ databases">
        <authorList>
            <person name="Gostincar C."/>
            <person name="Sun X."/>
            <person name="Song Z."/>
            <person name="Gunde-Cimerman N."/>
        </authorList>
    </citation>
    <scope>NUCLEOTIDE SEQUENCE</scope>
    <source>
        <strain evidence="3">EXF-9298</strain>
    </source>
</reference>
<dbReference type="AlphaFoldDB" id="A0A9P8F3K4"/>
<keyword evidence="2" id="KW-0472">Membrane</keyword>
<dbReference type="Proteomes" id="UP000729357">
    <property type="component" value="Unassembled WGS sequence"/>
</dbReference>
<feature type="non-terminal residue" evidence="3">
    <location>
        <position position="167"/>
    </location>
</feature>
<proteinExistence type="predicted"/>
<evidence type="ECO:0000256" key="2">
    <source>
        <dbReference type="SAM" id="Phobius"/>
    </source>
</evidence>
<accession>A0A9P8F3K4</accession>
<reference evidence="3" key="1">
    <citation type="journal article" date="2021" name="J Fungi (Basel)">
        <title>Virulence traits and population genomics of the black yeast Aureobasidium melanogenum.</title>
        <authorList>
            <person name="Cernosa A."/>
            <person name="Sun X."/>
            <person name="Gostincar C."/>
            <person name="Fang C."/>
            <person name="Gunde-Cimerman N."/>
            <person name="Song Z."/>
        </authorList>
    </citation>
    <scope>NUCLEOTIDE SEQUENCE</scope>
    <source>
        <strain evidence="3">EXF-9298</strain>
    </source>
</reference>
<keyword evidence="2" id="KW-0812">Transmembrane</keyword>
<dbReference type="EMBL" id="JAHFXS010006761">
    <property type="protein sequence ID" value="KAG9930148.1"/>
    <property type="molecule type" value="Genomic_DNA"/>
</dbReference>
<keyword evidence="2" id="KW-1133">Transmembrane helix</keyword>
<evidence type="ECO:0000256" key="1">
    <source>
        <dbReference type="SAM" id="MobiDB-lite"/>
    </source>
</evidence>
<feature type="region of interest" description="Disordered" evidence="1">
    <location>
        <begin position="145"/>
        <end position="167"/>
    </location>
</feature>
<gene>
    <name evidence="3" type="ORF">KCU98_g20730</name>
</gene>
<evidence type="ECO:0000313" key="4">
    <source>
        <dbReference type="Proteomes" id="UP000729357"/>
    </source>
</evidence>
<sequence>MHGLQHLLQPDDPSIFVLASFPSISSIFSISPNVLTSGQVLHDVCLRSVLPDRAVQTVQQPRYIDSFASNPSLLLGSEHIGRFDTLGICPLRSSSSTAVARASGVSCRSPTSVAAAAAAAVALAVVAVVVASMVPASIMMKSSASMSRSSNDEVSSSSTSSSLSSFS</sequence>
<feature type="transmembrane region" description="Helical" evidence="2">
    <location>
        <begin position="113"/>
        <end position="138"/>
    </location>
</feature>
<comment type="caution">
    <text evidence="3">The sequence shown here is derived from an EMBL/GenBank/DDBJ whole genome shotgun (WGS) entry which is preliminary data.</text>
</comment>
<organism evidence="3 4">
    <name type="scientific">Aureobasidium melanogenum</name>
    <name type="common">Aureobasidium pullulans var. melanogenum</name>
    <dbReference type="NCBI Taxonomy" id="46634"/>
    <lineage>
        <taxon>Eukaryota</taxon>
        <taxon>Fungi</taxon>
        <taxon>Dikarya</taxon>
        <taxon>Ascomycota</taxon>
        <taxon>Pezizomycotina</taxon>
        <taxon>Dothideomycetes</taxon>
        <taxon>Dothideomycetidae</taxon>
        <taxon>Dothideales</taxon>
        <taxon>Saccotheciaceae</taxon>
        <taxon>Aureobasidium</taxon>
    </lineage>
</organism>
<name>A0A9P8F3K4_AURME</name>